<dbReference type="NCBIfam" id="TIGR01049">
    <property type="entry name" value="rpsJ_bact"/>
    <property type="match status" value="1"/>
</dbReference>
<dbReference type="AlphaFoldDB" id="A0A1G2PKS2"/>
<dbReference type="InterPro" id="IPR027486">
    <property type="entry name" value="Ribosomal_uS10_dom"/>
</dbReference>
<sequence length="120" mass="13670">MADAPLKEKKTKAVPEIETTPKLRIKVRAYDHKVLDNSCRQIVETALRANAEVYGPVPLPTEFHRYTVNRSTFVHKDAQEQFEIRVHRRLIDIVNPSQKLIDALTNLTLPTGVDVEIKAV</sequence>
<dbReference type="PANTHER" id="PTHR11700">
    <property type="entry name" value="30S RIBOSOMAL PROTEIN S10 FAMILY MEMBER"/>
    <property type="match status" value="1"/>
</dbReference>
<organism evidence="6 7">
    <name type="scientific">Candidatus Terrybacteria bacterium RIFCSPHIGHO2_01_FULL_48_17</name>
    <dbReference type="NCBI Taxonomy" id="1802362"/>
    <lineage>
        <taxon>Bacteria</taxon>
        <taxon>Candidatus Terryibacteriota</taxon>
    </lineage>
</organism>
<keyword evidence="2 4" id="KW-0689">Ribosomal protein</keyword>
<dbReference type="HAMAP" id="MF_00508">
    <property type="entry name" value="Ribosomal_uS10"/>
    <property type="match status" value="1"/>
</dbReference>
<dbReference type="InterPro" id="IPR001848">
    <property type="entry name" value="Ribosomal_uS10"/>
</dbReference>
<dbReference type="EMBL" id="MHSS01000002">
    <property type="protein sequence ID" value="OHA48920.1"/>
    <property type="molecule type" value="Genomic_DNA"/>
</dbReference>
<protein>
    <recommendedName>
        <fullName evidence="4">Small ribosomal subunit protein uS10</fullName>
    </recommendedName>
</protein>
<proteinExistence type="inferred from homology"/>
<dbReference type="Pfam" id="PF00338">
    <property type="entry name" value="Ribosomal_S10"/>
    <property type="match status" value="1"/>
</dbReference>
<dbReference type="GO" id="GO:0000049">
    <property type="term" value="F:tRNA binding"/>
    <property type="evidence" value="ECO:0007669"/>
    <property type="project" value="UniProtKB-UniRule"/>
</dbReference>
<evidence type="ECO:0000259" key="5">
    <source>
        <dbReference type="SMART" id="SM01403"/>
    </source>
</evidence>
<accession>A0A1G2PKS2</accession>
<evidence type="ECO:0000313" key="6">
    <source>
        <dbReference type="EMBL" id="OHA48920.1"/>
    </source>
</evidence>
<dbReference type="GO" id="GO:0003735">
    <property type="term" value="F:structural constituent of ribosome"/>
    <property type="evidence" value="ECO:0007669"/>
    <property type="project" value="InterPro"/>
</dbReference>
<dbReference type="GO" id="GO:0006412">
    <property type="term" value="P:translation"/>
    <property type="evidence" value="ECO:0007669"/>
    <property type="project" value="UniProtKB-UniRule"/>
</dbReference>
<dbReference type="InterPro" id="IPR018268">
    <property type="entry name" value="Ribosomal_uS10_CS"/>
</dbReference>
<comment type="similarity">
    <text evidence="1 4">Belongs to the universal ribosomal protein uS10 family.</text>
</comment>
<dbReference type="Proteomes" id="UP000177629">
    <property type="component" value="Unassembled WGS sequence"/>
</dbReference>
<dbReference type="PRINTS" id="PR00971">
    <property type="entry name" value="RIBOSOMALS10"/>
</dbReference>
<dbReference type="PROSITE" id="PS00361">
    <property type="entry name" value="RIBOSOMAL_S10"/>
    <property type="match status" value="1"/>
</dbReference>
<evidence type="ECO:0000256" key="1">
    <source>
        <dbReference type="ARBA" id="ARBA00007102"/>
    </source>
</evidence>
<name>A0A1G2PKS2_9BACT</name>
<dbReference type="FunFam" id="3.30.70.600:FF:000003">
    <property type="entry name" value="30S ribosomal protein S10"/>
    <property type="match status" value="1"/>
</dbReference>
<reference evidence="6 7" key="1">
    <citation type="journal article" date="2016" name="Nat. Commun.">
        <title>Thousands of microbial genomes shed light on interconnected biogeochemical processes in an aquifer system.</title>
        <authorList>
            <person name="Anantharaman K."/>
            <person name="Brown C.T."/>
            <person name="Hug L.A."/>
            <person name="Sharon I."/>
            <person name="Castelle C.J."/>
            <person name="Probst A.J."/>
            <person name="Thomas B.C."/>
            <person name="Singh A."/>
            <person name="Wilkins M.J."/>
            <person name="Karaoz U."/>
            <person name="Brodie E.L."/>
            <person name="Williams K.H."/>
            <person name="Hubbard S.S."/>
            <person name="Banfield J.F."/>
        </authorList>
    </citation>
    <scope>NUCLEOTIDE SEQUENCE [LARGE SCALE GENOMIC DNA]</scope>
</reference>
<dbReference type="GO" id="GO:0005840">
    <property type="term" value="C:ribosome"/>
    <property type="evidence" value="ECO:0007669"/>
    <property type="project" value="UniProtKB-KW"/>
</dbReference>
<dbReference type="Gene3D" id="3.30.70.600">
    <property type="entry name" value="Ribosomal protein S10 domain"/>
    <property type="match status" value="1"/>
</dbReference>
<dbReference type="STRING" id="1802362.A2806_04480"/>
<dbReference type="SUPFAM" id="SSF54999">
    <property type="entry name" value="Ribosomal protein S10"/>
    <property type="match status" value="1"/>
</dbReference>
<dbReference type="InterPro" id="IPR036838">
    <property type="entry name" value="Ribosomal_uS10_dom_sf"/>
</dbReference>
<evidence type="ECO:0000313" key="7">
    <source>
        <dbReference type="Proteomes" id="UP000177629"/>
    </source>
</evidence>
<comment type="function">
    <text evidence="4">Involved in the binding of tRNA to the ribosomes.</text>
</comment>
<comment type="subunit">
    <text evidence="4">Part of the 30S ribosomal subunit.</text>
</comment>
<evidence type="ECO:0000256" key="2">
    <source>
        <dbReference type="ARBA" id="ARBA00022980"/>
    </source>
</evidence>
<keyword evidence="3 4" id="KW-0687">Ribonucleoprotein</keyword>
<evidence type="ECO:0000256" key="3">
    <source>
        <dbReference type="ARBA" id="ARBA00023274"/>
    </source>
</evidence>
<dbReference type="NCBIfam" id="NF001861">
    <property type="entry name" value="PRK00596.1"/>
    <property type="match status" value="1"/>
</dbReference>
<evidence type="ECO:0000256" key="4">
    <source>
        <dbReference type="HAMAP-Rule" id="MF_00508"/>
    </source>
</evidence>
<comment type="caution">
    <text evidence="6">The sequence shown here is derived from an EMBL/GenBank/DDBJ whole genome shotgun (WGS) entry which is preliminary data.</text>
</comment>
<dbReference type="GO" id="GO:1990904">
    <property type="term" value="C:ribonucleoprotein complex"/>
    <property type="evidence" value="ECO:0007669"/>
    <property type="project" value="UniProtKB-KW"/>
</dbReference>
<feature type="domain" description="Small ribosomal subunit protein uS10" evidence="5">
    <location>
        <begin position="24"/>
        <end position="118"/>
    </location>
</feature>
<dbReference type="SMART" id="SM01403">
    <property type="entry name" value="Ribosomal_S10"/>
    <property type="match status" value="1"/>
</dbReference>
<gene>
    <name evidence="4" type="primary">rpsJ</name>
    <name evidence="6" type="ORF">A2806_04480</name>
</gene>